<keyword evidence="2" id="KW-1185">Reference proteome</keyword>
<evidence type="ECO:0000313" key="1">
    <source>
        <dbReference type="EMBL" id="MCI27703.1"/>
    </source>
</evidence>
<comment type="caution">
    <text evidence="1">The sequence shown here is derived from an EMBL/GenBank/DDBJ whole genome shotgun (WGS) entry which is preliminary data.</text>
</comment>
<dbReference type="Proteomes" id="UP000265520">
    <property type="component" value="Unassembled WGS sequence"/>
</dbReference>
<proteinExistence type="predicted"/>
<protein>
    <submittedName>
        <fullName evidence="1">Uncharacterized protein</fullName>
    </submittedName>
</protein>
<feature type="non-terminal residue" evidence="1">
    <location>
        <position position="1"/>
    </location>
</feature>
<accession>A0A392QTJ9</accession>
<name>A0A392QTJ9_9FABA</name>
<sequence>IDRKVFRKVLGIFWAFLGHFGFSGAAATGGHGSRHGGAIAGNWGKD</sequence>
<organism evidence="1 2">
    <name type="scientific">Trifolium medium</name>
    <dbReference type="NCBI Taxonomy" id="97028"/>
    <lineage>
        <taxon>Eukaryota</taxon>
        <taxon>Viridiplantae</taxon>
        <taxon>Streptophyta</taxon>
        <taxon>Embryophyta</taxon>
        <taxon>Tracheophyta</taxon>
        <taxon>Spermatophyta</taxon>
        <taxon>Magnoliopsida</taxon>
        <taxon>eudicotyledons</taxon>
        <taxon>Gunneridae</taxon>
        <taxon>Pentapetalae</taxon>
        <taxon>rosids</taxon>
        <taxon>fabids</taxon>
        <taxon>Fabales</taxon>
        <taxon>Fabaceae</taxon>
        <taxon>Papilionoideae</taxon>
        <taxon>50 kb inversion clade</taxon>
        <taxon>NPAAA clade</taxon>
        <taxon>Hologalegina</taxon>
        <taxon>IRL clade</taxon>
        <taxon>Trifolieae</taxon>
        <taxon>Trifolium</taxon>
    </lineage>
</organism>
<dbReference type="EMBL" id="LXQA010160927">
    <property type="protein sequence ID" value="MCI27703.1"/>
    <property type="molecule type" value="Genomic_DNA"/>
</dbReference>
<dbReference type="AlphaFoldDB" id="A0A392QTJ9"/>
<evidence type="ECO:0000313" key="2">
    <source>
        <dbReference type="Proteomes" id="UP000265520"/>
    </source>
</evidence>
<reference evidence="1 2" key="1">
    <citation type="journal article" date="2018" name="Front. Plant Sci.">
        <title>Red Clover (Trifolium pratense) and Zigzag Clover (T. medium) - A Picture of Genomic Similarities and Differences.</title>
        <authorList>
            <person name="Dluhosova J."/>
            <person name="Istvanek J."/>
            <person name="Nedelnik J."/>
            <person name="Repkova J."/>
        </authorList>
    </citation>
    <scope>NUCLEOTIDE SEQUENCE [LARGE SCALE GENOMIC DNA]</scope>
    <source>
        <strain evidence="2">cv. 10/8</strain>
        <tissue evidence="1">Leaf</tissue>
    </source>
</reference>